<feature type="region of interest" description="Disordered" evidence="1">
    <location>
        <begin position="1"/>
        <end position="20"/>
    </location>
</feature>
<proteinExistence type="predicted"/>
<keyword evidence="2" id="KW-0812">Transmembrane</keyword>
<evidence type="ECO:0000256" key="1">
    <source>
        <dbReference type="SAM" id="MobiDB-lite"/>
    </source>
</evidence>
<name>A0A6J4PKY8_9ACTN</name>
<accession>A0A6J4PKY8</accession>
<evidence type="ECO:0000256" key="2">
    <source>
        <dbReference type="SAM" id="Phobius"/>
    </source>
</evidence>
<feature type="compositionally biased region" description="Polar residues" evidence="1">
    <location>
        <begin position="1"/>
        <end position="14"/>
    </location>
</feature>
<dbReference type="Pfam" id="PF11303">
    <property type="entry name" value="DUF3105"/>
    <property type="match status" value="1"/>
</dbReference>
<evidence type="ECO:0000313" key="3">
    <source>
        <dbReference type="EMBL" id="CAA9413773.1"/>
    </source>
</evidence>
<feature type="transmembrane region" description="Helical" evidence="2">
    <location>
        <begin position="38"/>
        <end position="58"/>
    </location>
</feature>
<keyword evidence="2" id="KW-1133">Transmembrane helix</keyword>
<sequence>MAKSMSKTASSTGGSRRDRLASFEAARKKEQRRRTAKLFALCLVLAVAMLAYPLYLFVDDYRKRTAELGDVGVSIAAAGCNPVSETAASGNQDHVPDGTKVPYPDFPPATGPHYNAPAPFTKRFYTMEDRPAVETLVHNLEHGYTVAWYRDSMPSEEKDTLEQISRTFSGDDYTKDKFIAAPWSEPDGAGFPEGKNVVLARWYADPSNPGNAATQKGIRQACTLVSGAAVADFMAKYPYTDSPEPTAA</sequence>
<keyword evidence="2" id="KW-0472">Membrane</keyword>
<protein>
    <recommendedName>
        <fullName evidence="4">DUF3105 domain-containing protein</fullName>
    </recommendedName>
</protein>
<dbReference type="AlphaFoldDB" id="A0A6J4PKY8"/>
<organism evidence="3">
    <name type="scientific">uncultured Propionibacteriaceae bacterium</name>
    <dbReference type="NCBI Taxonomy" id="257457"/>
    <lineage>
        <taxon>Bacteria</taxon>
        <taxon>Bacillati</taxon>
        <taxon>Actinomycetota</taxon>
        <taxon>Actinomycetes</taxon>
        <taxon>Propionibacteriales</taxon>
        <taxon>Propionibacteriaceae</taxon>
        <taxon>environmental samples</taxon>
    </lineage>
</organism>
<dbReference type="EMBL" id="CADCUO010000208">
    <property type="protein sequence ID" value="CAA9413773.1"/>
    <property type="molecule type" value="Genomic_DNA"/>
</dbReference>
<dbReference type="InterPro" id="IPR021454">
    <property type="entry name" value="DUF3105"/>
</dbReference>
<evidence type="ECO:0008006" key="4">
    <source>
        <dbReference type="Google" id="ProtNLM"/>
    </source>
</evidence>
<gene>
    <name evidence="3" type="ORF">AVDCRST_MAG75-2958</name>
</gene>
<reference evidence="3" key="1">
    <citation type="submission" date="2020-02" db="EMBL/GenBank/DDBJ databases">
        <authorList>
            <person name="Meier V. D."/>
        </authorList>
    </citation>
    <scope>NUCLEOTIDE SEQUENCE</scope>
    <source>
        <strain evidence="3">AVDCRST_MAG75</strain>
    </source>
</reference>